<evidence type="ECO:0000313" key="4">
    <source>
        <dbReference type="Proteomes" id="UP000239241"/>
    </source>
</evidence>
<gene>
    <name evidence="3" type="ORF">C5E16_15220</name>
</gene>
<comment type="cofactor">
    <cofactor evidence="1">
        <name>Mn(2+)</name>
        <dbReference type="ChEBI" id="CHEBI:29035"/>
    </cofactor>
    <text evidence="1">The Mn(2+) ion enhances activity.</text>
</comment>
<dbReference type="GO" id="GO:0016787">
    <property type="term" value="F:hydrolase activity"/>
    <property type="evidence" value="ECO:0007669"/>
    <property type="project" value="UniProtKB-KW"/>
</dbReference>
<sequence length="417" mass="42775">MTVDTDTDTAPAASAASAGAPAAPDAALLAAAAELLPGLQDLRRRLHAEPETGLVLPATQAAVLAALEGLGLEITTGTATTSVVAVLRGGSPGPTVLLRGDMDALPLAEQTGLDYQATNGSMHACGHDLHTAGLVGAARLLAARREELVGDVLLMFQPGEESWGGAEIMIGEGLLDASGSLPVAAYALHVGPGERGAFQSRPGPVMASSNSFYATYRGDGGHGSTPWKVADPVPAVAELTLALSTMVARRTSVFDPAVLSVTMLNGSATRNVIPETAGLGATVRAHSEGALAILERETVRLAEGIGDAHGLATTAEFSRHYPPTVNDADEVLRVEEAVAALFGPGRYETMPHPMMGSEDFSFVLERVPGAFVMVGASPDGVDPASCAANHSPYVVFDDAVLADMAALLAHLALTRLR</sequence>
<keyword evidence="1" id="KW-0464">Manganese</keyword>
<comment type="caution">
    <text evidence="3">The sequence shown here is derived from an EMBL/GenBank/DDBJ whole genome shotgun (WGS) entry which is preliminary data.</text>
</comment>
<dbReference type="InterPro" id="IPR002933">
    <property type="entry name" value="Peptidase_M20"/>
</dbReference>
<keyword evidence="3" id="KW-0378">Hydrolase</keyword>
<dbReference type="RefSeq" id="WP_104291345.1">
    <property type="nucleotide sequence ID" value="NZ_PSXY01000041.1"/>
</dbReference>
<accession>A0A2S5VL74</accession>
<dbReference type="EMBL" id="PSXY01000041">
    <property type="protein sequence ID" value="PPF63620.1"/>
    <property type="molecule type" value="Genomic_DNA"/>
</dbReference>
<dbReference type="SUPFAM" id="SSF55031">
    <property type="entry name" value="Bacterial exopeptidase dimerisation domain"/>
    <property type="match status" value="1"/>
</dbReference>
<reference evidence="3 4" key="1">
    <citation type="submission" date="2018-02" db="EMBL/GenBank/DDBJ databases">
        <title>Bacteriophage NCPPB3778 and a type I-E CRISPR drive the evolution of the US Biological Select Agent, Rathayibacter toxicus.</title>
        <authorList>
            <person name="Davis E.W.II."/>
            <person name="Tabima J.F."/>
            <person name="Weisberg A.J."/>
            <person name="Lopes L.D."/>
            <person name="Wiseman M.S."/>
            <person name="Wiseman M.S."/>
            <person name="Pupko T."/>
            <person name="Belcher M.S."/>
            <person name="Sechler A.J."/>
            <person name="Tancos M.A."/>
            <person name="Schroeder B.K."/>
            <person name="Murray T.D."/>
            <person name="Luster D.G."/>
            <person name="Schneider W.L."/>
            <person name="Rogers E."/>
            <person name="Andreote F.D."/>
            <person name="Grunwald N.J."/>
            <person name="Putnam M.L."/>
            <person name="Chang J.H."/>
        </authorList>
    </citation>
    <scope>NUCLEOTIDE SEQUENCE [LARGE SCALE GENOMIC DNA]</scope>
    <source>
        <strain evidence="3 4">AY1B3</strain>
    </source>
</reference>
<protein>
    <submittedName>
        <fullName evidence="3">Amidohydrolase</fullName>
    </submittedName>
</protein>
<dbReference type="NCBIfam" id="TIGR01891">
    <property type="entry name" value="amidohydrolases"/>
    <property type="match status" value="1"/>
</dbReference>
<dbReference type="PANTHER" id="PTHR11014:SF63">
    <property type="entry name" value="METALLOPEPTIDASE, PUTATIVE (AFU_ORTHOLOGUE AFUA_6G09600)-RELATED"/>
    <property type="match status" value="1"/>
</dbReference>
<feature type="binding site" evidence="1">
    <location>
        <position position="125"/>
    </location>
    <ligand>
        <name>Mn(2+)</name>
        <dbReference type="ChEBI" id="CHEBI:29035"/>
        <label>2</label>
    </ligand>
</feature>
<dbReference type="PANTHER" id="PTHR11014">
    <property type="entry name" value="PEPTIDASE M20 FAMILY MEMBER"/>
    <property type="match status" value="1"/>
</dbReference>
<dbReference type="Gene3D" id="3.30.70.360">
    <property type="match status" value="1"/>
</dbReference>
<organism evidence="3 4">
    <name type="scientific">Clavibacter michiganensis</name>
    <dbReference type="NCBI Taxonomy" id="28447"/>
    <lineage>
        <taxon>Bacteria</taxon>
        <taxon>Bacillati</taxon>
        <taxon>Actinomycetota</taxon>
        <taxon>Actinomycetes</taxon>
        <taxon>Micrococcales</taxon>
        <taxon>Microbacteriaceae</taxon>
        <taxon>Clavibacter</taxon>
    </lineage>
</organism>
<feature type="binding site" evidence="1">
    <location>
        <position position="189"/>
    </location>
    <ligand>
        <name>Mn(2+)</name>
        <dbReference type="ChEBI" id="CHEBI:29035"/>
        <label>2</label>
    </ligand>
</feature>
<evidence type="ECO:0000256" key="1">
    <source>
        <dbReference type="PIRSR" id="PIRSR005962-1"/>
    </source>
</evidence>
<dbReference type="Pfam" id="PF01546">
    <property type="entry name" value="Peptidase_M20"/>
    <property type="match status" value="1"/>
</dbReference>
<feature type="binding site" evidence="1">
    <location>
        <position position="390"/>
    </location>
    <ligand>
        <name>Mn(2+)</name>
        <dbReference type="ChEBI" id="CHEBI:29035"/>
        <label>2</label>
    </ligand>
</feature>
<name>A0A2S5VL74_9MICO</name>
<dbReference type="PIRSF" id="PIRSF005962">
    <property type="entry name" value="Pept_M20D_amidohydro"/>
    <property type="match status" value="1"/>
</dbReference>
<dbReference type="Pfam" id="PF07687">
    <property type="entry name" value="M20_dimer"/>
    <property type="match status" value="1"/>
</dbReference>
<proteinExistence type="predicted"/>
<keyword evidence="1" id="KW-0479">Metal-binding</keyword>
<dbReference type="InterPro" id="IPR011650">
    <property type="entry name" value="Peptidase_M20_dimer"/>
</dbReference>
<feature type="domain" description="Peptidase M20 dimerisation" evidence="2">
    <location>
        <begin position="212"/>
        <end position="299"/>
    </location>
</feature>
<dbReference type="AlphaFoldDB" id="A0A2S5VL74"/>
<dbReference type="Proteomes" id="UP000239241">
    <property type="component" value="Unassembled WGS sequence"/>
</dbReference>
<dbReference type="GO" id="GO:0046872">
    <property type="term" value="F:metal ion binding"/>
    <property type="evidence" value="ECO:0007669"/>
    <property type="project" value="UniProtKB-KW"/>
</dbReference>
<evidence type="ECO:0000259" key="2">
    <source>
        <dbReference type="Pfam" id="PF07687"/>
    </source>
</evidence>
<feature type="binding site" evidence="1">
    <location>
        <position position="161"/>
    </location>
    <ligand>
        <name>Mn(2+)</name>
        <dbReference type="ChEBI" id="CHEBI:29035"/>
        <label>2</label>
    </ligand>
</feature>
<feature type="binding site" evidence="1">
    <location>
        <position position="127"/>
    </location>
    <ligand>
        <name>Mn(2+)</name>
        <dbReference type="ChEBI" id="CHEBI:29035"/>
        <label>2</label>
    </ligand>
</feature>
<dbReference type="InterPro" id="IPR017439">
    <property type="entry name" value="Amidohydrolase"/>
</dbReference>
<dbReference type="InterPro" id="IPR036264">
    <property type="entry name" value="Bact_exopeptidase_dim_dom"/>
</dbReference>
<dbReference type="Gene3D" id="3.40.630.10">
    <property type="entry name" value="Zn peptidases"/>
    <property type="match status" value="1"/>
</dbReference>
<dbReference type="CDD" id="cd03886">
    <property type="entry name" value="M20_Acy1"/>
    <property type="match status" value="1"/>
</dbReference>
<evidence type="ECO:0000313" key="3">
    <source>
        <dbReference type="EMBL" id="PPF63620.1"/>
    </source>
</evidence>
<dbReference type="SUPFAM" id="SSF53187">
    <property type="entry name" value="Zn-dependent exopeptidases"/>
    <property type="match status" value="1"/>
</dbReference>